<keyword evidence="2" id="KW-1185">Reference proteome</keyword>
<reference evidence="1 2" key="1">
    <citation type="submission" date="2018-03" db="EMBL/GenBank/DDBJ databases">
        <title>Genomic Encyclopedia of Archaeal and Bacterial Type Strains, Phase II (KMG-II): from individual species to whole genera.</title>
        <authorList>
            <person name="Goeker M."/>
        </authorList>
    </citation>
    <scope>NUCLEOTIDE SEQUENCE [LARGE SCALE GENOMIC DNA]</scope>
    <source>
        <strain evidence="1 2">DSM 43146</strain>
    </source>
</reference>
<gene>
    <name evidence="1" type="ORF">CLV67_12675</name>
</gene>
<dbReference type="InterPro" id="IPR016024">
    <property type="entry name" value="ARM-type_fold"/>
</dbReference>
<dbReference type="InterPro" id="IPR004830">
    <property type="entry name" value="LRR_variant"/>
</dbReference>
<dbReference type="SUPFAM" id="SSF48371">
    <property type="entry name" value="ARM repeat"/>
    <property type="match status" value="1"/>
</dbReference>
<dbReference type="RefSeq" id="WP_106329232.1">
    <property type="nucleotide sequence ID" value="NZ_BOMO01000151.1"/>
</dbReference>
<organism evidence="1 2">
    <name type="scientific">Actinoplanes italicus</name>
    <dbReference type="NCBI Taxonomy" id="113567"/>
    <lineage>
        <taxon>Bacteria</taxon>
        <taxon>Bacillati</taxon>
        <taxon>Actinomycetota</taxon>
        <taxon>Actinomycetes</taxon>
        <taxon>Micromonosporales</taxon>
        <taxon>Micromonosporaceae</taxon>
        <taxon>Actinoplanes</taxon>
    </lineage>
</organism>
<dbReference type="Gene3D" id="1.25.10.10">
    <property type="entry name" value="Leucine-rich Repeat Variant"/>
    <property type="match status" value="3"/>
</dbReference>
<dbReference type="Pfam" id="PF01816">
    <property type="entry name" value="LRV"/>
    <property type="match status" value="1"/>
</dbReference>
<sequence>MGARELLEALARNPALPAPMVDRLILSADLDLADELADRSDLDGDQVRELARRSEWAAARLVRDGRLTADRVDPVDRPSIALALLDEGHGLGDWAHLFAADPDPARREKLAACPGLPAEVNVRLAADPDMRVVTELAIFTTDRDLLTSLARHPHADVRSGVAANPATPPEVLAALVAVHWRGAGSPPDTCDVCEREPIPFVHHPECPRLDCDLPPGAACDGTHESVIHSLLYRAVDNPSTPASAAAELVEHPSMIVRWTLATRPDLPAEVAERLADDPIPGVRADLADNPSLSEHLIRRLAGDTSPDVRRRVTHNPNVPLELLTRASGSALLPRIAVAGPDEVRHLATSSEPQLRALVAERRDLPPDVRDRLARDPDSKVVKAVAPHRGLSEDLLREMVTRHGVRVIAKVATNPDASPALLLDLARHVPRVQKVFREIARRPDAPAAALELCLTDTQARSIAAAHPALPVDRIVELLGDEDDRVAAAAAINPSLPMSEMDRLTGLVVLPTDVGNAVEFRK</sequence>
<dbReference type="InterPro" id="IPR011989">
    <property type="entry name" value="ARM-like"/>
</dbReference>
<dbReference type="EMBL" id="PVMZ01000026">
    <property type="protein sequence ID" value="PRX12950.1"/>
    <property type="molecule type" value="Genomic_DNA"/>
</dbReference>
<accession>A0A2T0JXS0</accession>
<comment type="caution">
    <text evidence="1">The sequence shown here is derived from an EMBL/GenBank/DDBJ whole genome shotgun (WGS) entry which is preliminary data.</text>
</comment>
<dbReference type="OrthoDB" id="3666466at2"/>
<dbReference type="AlphaFoldDB" id="A0A2T0JXS0"/>
<proteinExistence type="predicted"/>
<evidence type="ECO:0000313" key="1">
    <source>
        <dbReference type="EMBL" id="PRX12950.1"/>
    </source>
</evidence>
<name>A0A2T0JXS0_9ACTN</name>
<protein>
    <submittedName>
        <fullName evidence="1">Leucine rich repeat (LRR) protein</fullName>
    </submittedName>
</protein>
<dbReference type="Proteomes" id="UP000239415">
    <property type="component" value="Unassembled WGS sequence"/>
</dbReference>
<evidence type="ECO:0000313" key="2">
    <source>
        <dbReference type="Proteomes" id="UP000239415"/>
    </source>
</evidence>